<gene>
    <name evidence="2" type="ORF">B5F14_04755</name>
</gene>
<proteinExistence type="inferred from homology"/>
<dbReference type="Gene3D" id="3.30.420.40">
    <property type="match status" value="2"/>
</dbReference>
<dbReference type="InterPro" id="IPR000600">
    <property type="entry name" value="ROK"/>
</dbReference>
<keyword evidence="3" id="KW-1185">Reference proteome</keyword>
<dbReference type="Pfam" id="PF00480">
    <property type="entry name" value="ROK"/>
    <property type="match status" value="1"/>
</dbReference>
<sequence length="298" mass="32098">MKYAAAVDIGRAKVQVALFDESYNIVDHQSFDSCIDDPNKTLDEIASRVLKFTKTICGIGISCPGILDAMKGTLLYTPNLGDKWCGLHVTEALSKRTGLPVYLENNANLAGLAEAVIGKGKDCKVIQFLRLSTNVGAGLIIDKKIFKGAHGFANEFSPIRITSSSGKESDKIGNHISETGILDKAKKAGLTAETVKEVDDLAKAGNEKAVLIMKETKEHLANLINAIIAFADPDMVVLGGSVPFEIEGFTEEIEEMVKSQMPEVVCPMVRICRSGLNENSNLIGACNLAFSKEVYGSR</sequence>
<comment type="similarity">
    <text evidence="1">Belongs to the ROK (NagC/XylR) family.</text>
</comment>
<organism evidence="2 3">
    <name type="scientific">Faecalitalea cylindroides</name>
    <dbReference type="NCBI Taxonomy" id="39483"/>
    <lineage>
        <taxon>Bacteria</taxon>
        <taxon>Bacillati</taxon>
        <taxon>Bacillota</taxon>
        <taxon>Erysipelotrichia</taxon>
        <taxon>Erysipelotrichales</taxon>
        <taxon>Erysipelotrichaceae</taxon>
        <taxon>Faecalitalea</taxon>
    </lineage>
</organism>
<dbReference type="PANTHER" id="PTHR18964">
    <property type="entry name" value="ROK (REPRESSOR, ORF, KINASE) FAMILY"/>
    <property type="match status" value="1"/>
</dbReference>
<dbReference type="PANTHER" id="PTHR18964:SF149">
    <property type="entry name" value="BIFUNCTIONAL UDP-N-ACETYLGLUCOSAMINE 2-EPIMERASE_N-ACETYLMANNOSAMINE KINASE"/>
    <property type="match status" value="1"/>
</dbReference>
<protein>
    <recommendedName>
        <fullName evidence="4">ROK family protein</fullName>
    </recommendedName>
</protein>
<evidence type="ECO:0008006" key="4">
    <source>
        <dbReference type="Google" id="ProtNLM"/>
    </source>
</evidence>
<dbReference type="RefSeq" id="WP_087158518.1">
    <property type="nucleotide sequence ID" value="NZ_NFKM01000007.1"/>
</dbReference>
<dbReference type="EMBL" id="NFKM01000007">
    <property type="protein sequence ID" value="OUP61059.1"/>
    <property type="molecule type" value="Genomic_DNA"/>
</dbReference>
<accession>A0A1Y4LZI1</accession>
<dbReference type="Proteomes" id="UP000195447">
    <property type="component" value="Unassembled WGS sequence"/>
</dbReference>
<name>A0A1Y4LZI1_9FIRM</name>
<dbReference type="AlphaFoldDB" id="A0A1Y4LZI1"/>
<dbReference type="CDD" id="cd23763">
    <property type="entry name" value="ASKHA_ATPase_ROK"/>
    <property type="match status" value="1"/>
</dbReference>
<dbReference type="InterPro" id="IPR043129">
    <property type="entry name" value="ATPase_NBD"/>
</dbReference>
<reference evidence="3" key="1">
    <citation type="submission" date="2017-04" db="EMBL/GenBank/DDBJ databases">
        <title>Function of individual gut microbiota members based on whole genome sequencing of pure cultures obtained from chicken caecum.</title>
        <authorList>
            <person name="Medvecky M."/>
            <person name="Cejkova D."/>
            <person name="Polansky O."/>
            <person name="Karasova D."/>
            <person name="Kubasova T."/>
            <person name="Cizek A."/>
            <person name="Rychlik I."/>
        </authorList>
    </citation>
    <scope>NUCLEOTIDE SEQUENCE [LARGE SCALE GENOMIC DNA]</scope>
    <source>
        <strain evidence="3">An178</strain>
    </source>
</reference>
<evidence type="ECO:0000313" key="3">
    <source>
        <dbReference type="Proteomes" id="UP000195447"/>
    </source>
</evidence>
<evidence type="ECO:0000256" key="1">
    <source>
        <dbReference type="ARBA" id="ARBA00006479"/>
    </source>
</evidence>
<comment type="caution">
    <text evidence="2">The sequence shown here is derived from an EMBL/GenBank/DDBJ whole genome shotgun (WGS) entry which is preliminary data.</text>
</comment>
<evidence type="ECO:0000313" key="2">
    <source>
        <dbReference type="EMBL" id="OUP61059.1"/>
    </source>
</evidence>
<dbReference type="SUPFAM" id="SSF53067">
    <property type="entry name" value="Actin-like ATPase domain"/>
    <property type="match status" value="1"/>
</dbReference>